<dbReference type="Gene3D" id="3.30.870.10">
    <property type="entry name" value="Endonuclease Chain A"/>
    <property type="match status" value="2"/>
</dbReference>
<keyword evidence="1" id="KW-1133">Transmembrane helix</keyword>
<protein>
    <submittedName>
        <fullName evidence="3">Phospholipase D-like domain-containing protein</fullName>
    </submittedName>
</protein>
<sequence>MKIKRALFPITKNNHIEFFEDGDHYYEKYLSCIRSATTSIHLQTYIFEIDRIGTKVRDELILAAKRGVEVCVLVDSIGSRNLTPEAEQIFRDGGVKFCRFNGIQFKWLYRWGRRLHHKILLIDYKEAIVGGINVLYACIPGSTIPQLDFAVYLKGPETVDLAHYCQHIFKKASKSETPIKKITDYISVSHGYDVGISVNDWIHGRSKITKQYARMTFEAQESITIINSYFFPRKKFMKQLTEAAARGVRVRLILPRYSDWPSYIMASEYLYEYFLKRGVEIYLWNKSVLHGKLATIDQSWSTIGSFNLNYTSYQQNLEMNVDIYSKEFTMDLNKQIDDYIADGCVKIDPEIFKERYTFRVRLSRLFFYLILAIIANFSIGLSFQEDHNKEHRFYHILRIIGSIFFFILGLLGALLPIIPGFPFFVISFLLVYKQILLNRKTADQQM</sequence>
<accession>A0ABU5VWJ6</accession>
<dbReference type="Proteomes" id="UP001302274">
    <property type="component" value="Unassembled WGS sequence"/>
</dbReference>
<feature type="transmembrane region" description="Helical" evidence="1">
    <location>
        <begin position="365"/>
        <end position="383"/>
    </location>
</feature>
<feature type="domain" description="PLD phosphodiesterase" evidence="2">
    <location>
        <begin position="111"/>
        <end position="134"/>
    </location>
</feature>
<dbReference type="PROSITE" id="PS50035">
    <property type="entry name" value="PLD"/>
    <property type="match status" value="2"/>
</dbReference>
<evidence type="ECO:0000259" key="2">
    <source>
        <dbReference type="PROSITE" id="PS50035"/>
    </source>
</evidence>
<gene>
    <name evidence="3" type="ORF">SHI21_14450</name>
</gene>
<organism evidence="3 4">
    <name type="scientific">Bacteriovorax antarcticus</name>
    <dbReference type="NCBI Taxonomy" id="3088717"/>
    <lineage>
        <taxon>Bacteria</taxon>
        <taxon>Pseudomonadati</taxon>
        <taxon>Bdellovibrionota</taxon>
        <taxon>Bacteriovoracia</taxon>
        <taxon>Bacteriovoracales</taxon>
        <taxon>Bacteriovoracaceae</taxon>
        <taxon>Bacteriovorax</taxon>
    </lineage>
</organism>
<dbReference type="InterPro" id="IPR025202">
    <property type="entry name" value="PLD-like_dom"/>
</dbReference>
<dbReference type="SUPFAM" id="SSF56024">
    <property type="entry name" value="Phospholipase D/nuclease"/>
    <property type="match status" value="2"/>
</dbReference>
<dbReference type="InterPro" id="IPR001736">
    <property type="entry name" value="PLipase_D/transphosphatidylase"/>
</dbReference>
<name>A0ABU5VWJ6_9BACT</name>
<dbReference type="CDD" id="cd09110">
    <property type="entry name" value="PLDc_CLS_1"/>
    <property type="match status" value="1"/>
</dbReference>
<evidence type="ECO:0000313" key="4">
    <source>
        <dbReference type="Proteomes" id="UP001302274"/>
    </source>
</evidence>
<dbReference type="Pfam" id="PF13091">
    <property type="entry name" value="PLDc_2"/>
    <property type="match status" value="2"/>
</dbReference>
<keyword evidence="4" id="KW-1185">Reference proteome</keyword>
<evidence type="ECO:0000313" key="3">
    <source>
        <dbReference type="EMBL" id="MEA9357424.1"/>
    </source>
</evidence>
<dbReference type="EMBL" id="JAYGJQ010000002">
    <property type="protein sequence ID" value="MEA9357424.1"/>
    <property type="molecule type" value="Genomic_DNA"/>
</dbReference>
<dbReference type="PANTHER" id="PTHR21248">
    <property type="entry name" value="CARDIOLIPIN SYNTHASE"/>
    <property type="match status" value="1"/>
</dbReference>
<dbReference type="PANTHER" id="PTHR21248:SF22">
    <property type="entry name" value="PHOSPHOLIPASE D"/>
    <property type="match status" value="1"/>
</dbReference>
<evidence type="ECO:0000256" key="1">
    <source>
        <dbReference type="SAM" id="Phobius"/>
    </source>
</evidence>
<keyword evidence="1" id="KW-0472">Membrane</keyword>
<feature type="transmembrane region" description="Helical" evidence="1">
    <location>
        <begin position="403"/>
        <end position="432"/>
    </location>
</feature>
<comment type="caution">
    <text evidence="3">The sequence shown here is derived from an EMBL/GenBank/DDBJ whole genome shotgun (WGS) entry which is preliminary data.</text>
</comment>
<proteinExistence type="predicted"/>
<dbReference type="RefSeq" id="WP_323577431.1">
    <property type="nucleotide sequence ID" value="NZ_JAYGJQ010000002.1"/>
</dbReference>
<feature type="domain" description="PLD phosphodiesterase" evidence="2">
    <location>
        <begin position="285"/>
        <end position="312"/>
    </location>
</feature>
<reference evidence="3 4" key="1">
    <citation type="submission" date="2023-11" db="EMBL/GenBank/DDBJ databases">
        <title>A Novel Polar Bacteriovorax (B. antarcticus) Isolated from the Biocrust in Antarctica.</title>
        <authorList>
            <person name="Mun W."/>
            <person name="Choi S.Y."/>
            <person name="Mitchell R.J."/>
        </authorList>
    </citation>
    <scope>NUCLEOTIDE SEQUENCE [LARGE SCALE GENOMIC DNA]</scope>
    <source>
        <strain evidence="3 4">PP10</strain>
    </source>
</reference>
<dbReference type="SMART" id="SM00155">
    <property type="entry name" value="PLDc"/>
    <property type="match status" value="2"/>
</dbReference>
<keyword evidence="1" id="KW-0812">Transmembrane</keyword>